<dbReference type="AlphaFoldDB" id="A0A136KKU7"/>
<dbReference type="STRING" id="1617427.UZ20_WS6002000148"/>
<dbReference type="GO" id="GO:0006412">
    <property type="term" value="P:translation"/>
    <property type="evidence" value="ECO:0007669"/>
    <property type="project" value="UniProtKB-UniRule"/>
</dbReference>
<evidence type="ECO:0000256" key="4">
    <source>
        <dbReference type="ARBA" id="ARBA00035258"/>
    </source>
</evidence>
<dbReference type="InterPro" id="IPR035987">
    <property type="entry name" value="Ribosomal_uS8_sf"/>
</dbReference>
<comment type="similarity">
    <text evidence="1 5">Belongs to the universal ribosomal protein uS8 family.</text>
</comment>
<dbReference type="Proteomes" id="UP000070449">
    <property type="component" value="Unassembled WGS sequence"/>
</dbReference>
<evidence type="ECO:0000256" key="2">
    <source>
        <dbReference type="ARBA" id="ARBA00022980"/>
    </source>
</evidence>
<dbReference type="FunFam" id="3.30.1490.10:FF:000001">
    <property type="entry name" value="30S ribosomal protein S8"/>
    <property type="match status" value="1"/>
</dbReference>
<evidence type="ECO:0000256" key="5">
    <source>
        <dbReference type="HAMAP-Rule" id="MF_01302"/>
    </source>
</evidence>
<name>A0A136KKU7_9BACT</name>
<evidence type="ECO:0000256" key="1">
    <source>
        <dbReference type="ARBA" id="ARBA00006471"/>
    </source>
</evidence>
<dbReference type="PANTHER" id="PTHR11758">
    <property type="entry name" value="40S RIBOSOMAL PROTEIN S15A"/>
    <property type="match status" value="1"/>
</dbReference>
<evidence type="ECO:0000256" key="3">
    <source>
        <dbReference type="ARBA" id="ARBA00023274"/>
    </source>
</evidence>
<gene>
    <name evidence="5 6" type="primary">rpsH</name>
    <name evidence="6" type="ORF">UZ20_WS6002000148</name>
</gene>
<dbReference type="Gene3D" id="3.30.1490.10">
    <property type="match status" value="1"/>
</dbReference>
<dbReference type="GO" id="GO:0005737">
    <property type="term" value="C:cytoplasm"/>
    <property type="evidence" value="ECO:0007669"/>
    <property type="project" value="UniProtKB-ARBA"/>
</dbReference>
<sequence length="133" mass="14791">MVNDPIADILTRIRNAVMRNLKEVRVPKSRMVESIVKILEQENLIEGFTVASETTGNQAELVVNLKYNEDGSSVISKLIRVSKPGLRVYTGYKDIKPVLNNMGIGIFSTPKGILTNKQAIAEKVGGEYLCQIW</sequence>
<dbReference type="GO" id="GO:0003735">
    <property type="term" value="F:structural constituent of ribosome"/>
    <property type="evidence" value="ECO:0007669"/>
    <property type="project" value="InterPro"/>
</dbReference>
<comment type="caution">
    <text evidence="6">The sequence shown here is derived from an EMBL/GenBank/DDBJ whole genome shotgun (WGS) entry which is preliminary data.</text>
</comment>
<evidence type="ECO:0000313" key="6">
    <source>
        <dbReference type="EMBL" id="KXK10066.1"/>
    </source>
</evidence>
<keyword evidence="5" id="KW-0699">rRNA-binding</keyword>
<dbReference type="GO" id="GO:1990904">
    <property type="term" value="C:ribonucleoprotein complex"/>
    <property type="evidence" value="ECO:0007669"/>
    <property type="project" value="UniProtKB-KW"/>
</dbReference>
<protein>
    <recommendedName>
        <fullName evidence="4 5">Small ribosomal subunit protein uS8</fullName>
    </recommendedName>
</protein>
<dbReference type="Pfam" id="PF00410">
    <property type="entry name" value="Ribosomal_S8"/>
    <property type="match status" value="1"/>
</dbReference>
<keyword evidence="3 5" id="KW-0687">Ribonucleoprotein</keyword>
<dbReference type="HAMAP" id="MF_01302_B">
    <property type="entry name" value="Ribosomal_uS8_B"/>
    <property type="match status" value="1"/>
</dbReference>
<keyword evidence="2 5" id="KW-0689">Ribosomal protein</keyword>
<dbReference type="SUPFAM" id="SSF56047">
    <property type="entry name" value="Ribosomal protein S8"/>
    <property type="match status" value="1"/>
</dbReference>
<dbReference type="GO" id="GO:0005840">
    <property type="term" value="C:ribosome"/>
    <property type="evidence" value="ECO:0007669"/>
    <property type="project" value="UniProtKB-KW"/>
</dbReference>
<dbReference type="Gene3D" id="3.30.1370.30">
    <property type="match status" value="1"/>
</dbReference>
<accession>A0A136KKU7</accession>
<comment type="function">
    <text evidence="5">One of the primary rRNA binding proteins, it binds directly to 16S rRNA central domain where it helps coordinate assembly of the platform of the 30S subunit.</text>
</comment>
<dbReference type="GO" id="GO:0019843">
    <property type="term" value="F:rRNA binding"/>
    <property type="evidence" value="ECO:0007669"/>
    <property type="project" value="UniProtKB-UniRule"/>
</dbReference>
<keyword evidence="5" id="KW-0694">RNA-binding</keyword>
<evidence type="ECO:0000313" key="7">
    <source>
        <dbReference type="Proteomes" id="UP000070449"/>
    </source>
</evidence>
<dbReference type="EMBL" id="JYPD01000010">
    <property type="protein sequence ID" value="KXK10066.1"/>
    <property type="molecule type" value="Genomic_DNA"/>
</dbReference>
<dbReference type="PATRIC" id="fig|1617427.3.peg.156"/>
<proteinExistence type="inferred from homology"/>
<reference evidence="6 7" key="1">
    <citation type="submission" date="2015-02" db="EMBL/GenBank/DDBJ databases">
        <title>Improved understanding of the partial-nitritation anammox process through 23 genomes representing the majority of the microbial community.</title>
        <authorList>
            <person name="Speth D.R."/>
            <person name="In T Zandt M."/>
            <person name="Guerrero Cruz S."/>
            <person name="Jetten M.S."/>
            <person name="Dutilh B.E."/>
        </authorList>
    </citation>
    <scope>NUCLEOTIDE SEQUENCE [LARGE SCALE GENOMIC DNA]</scope>
    <source>
        <strain evidence="6">OLB21</strain>
    </source>
</reference>
<organism evidence="6 7">
    <name type="scientific">candidate division WS6 bacterium OLB21</name>
    <dbReference type="NCBI Taxonomy" id="1617427"/>
    <lineage>
        <taxon>Bacteria</taxon>
        <taxon>Candidatus Dojkabacteria</taxon>
    </lineage>
</organism>
<dbReference type="NCBIfam" id="NF001109">
    <property type="entry name" value="PRK00136.1"/>
    <property type="match status" value="1"/>
</dbReference>
<dbReference type="InterPro" id="IPR000630">
    <property type="entry name" value="Ribosomal_uS8"/>
</dbReference>
<comment type="subunit">
    <text evidence="5">Part of the 30S ribosomal subunit. Contacts proteins S5 and S12.</text>
</comment>